<gene>
    <name evidence="3" type="ORF">HNP32_001817</name>
</gene>
<evidence type="ECO:0000313" key="3">
    <source>
        <dbReference type="EMBL" id="MBB4798073.1"/>
    </source>
</evidence>
<keyword evidence="1" id="KW-0812">Transmembrane</keyword>
<name>A0A7W7IPT8_9CAUL</name>
<evidence type="ECO:0000313" key="4">
    <source>
        <dbReference type="Proteomes" id="UP000539957"/>
    </source>
</evidence>
<keyword evidence="1" id="KW-1133">Transmembrane helix</keyword>
<dbReference type="Pfam" id="PF07811">
    <property type="entry name" value="TadE"/>
    <property type="match status" value="1"/>
</dbReference>
<reference evidence="3 4" key="1">
    <citation type="submission" date="2020-08" db="EMBL/GenBank/DDBJ databases">
        <title>Functional genomics of gut bacteria from endangered species of beetles.</title>
        <authorList>
            <person name="Carlos-Shanley C."/>
        </authorList>
    </citation>
    <scope>NUCLEOTIDE SEQUENCE [LARGE SCALE GENOMIC DNA]</scope>
    <source>
        <strain evidence="3 4">S00123</strain>
    </source>
</reference>
<comment type="caution">
    <text evidence="3">The sequence shown here is derived from an EMBL/GenBank/DDBJ whole genome shotgun (WGS) entry which is preliminary data.</text>
</comment>
<organism evidence="3 4">
    <name type="scientific">Brevundimonas bullata</name>
    <dbReference type="NCBI Taxonomy" id="13160"/>
    <lineage>
        <taxon>Bacteria</taxon>
        <taxon>Pseudomonadati</taxon>
        <taxon>Pseudomonadota</taxon>
        <taxon>Alphaproteobacteria</taxon>
        <taxon>Caulobacterales</taxon>
        <taxon>Caulobacteraceae</taxon>
        <taxon>Brevundimonas</taxon>
    </lineage>
</organism>
<sequence length="169" mass="18817">MRRRKRAREGSTAVEFAMIALPFFVLLFGILEVGLLLLLDAVVETSVSDASRLIRTGQAQQQAMTPQLIKQKLCSQMSVFAADCPSRAYIDVRVVDAFSNPVAPDPFASGVFDSSKLDFKPGGPGDRVLVRIWYEHPIVTPFISQALSRTTDHKVWLTTSLAFRNEPYQ</sequence>
<dbReference type="Proteomes" id="UP000539957">
    <property type="component" value="Unassembled WGS sequence"/>
</dbReference>
<evidence type="ECO:0000256" key="1">
    <source>
        <dbReference type="SAM" id="Phobius"/>
    </source>
</evidence>
<dbReference type="EMBL" id="JACHKY010000003">
    <property type="protein sequence ID" value="MBB4798073.1"/>
    <property type="molecule type" value="Genomic_DNA"/>
</dbReference>
<feature type="domain" description="TadE-like" evidence="2">
    <location>
        <begin position="10"/>
        <end position="52"/>
    </location>
</feature>
<keyword evidence="1" id="KW-0472">Membrane</keyword>
<dbReference type="InterPro" id="IPR012495">
    <property type="entry name" value="TadE-like_dom"/>
</dbReference>
<protein>
    <submittedName>
        <fullName evidence="3">Flp pilus assembly protein TadG</fullName>
    </submittedName>
</protein>
<feature type="transmembrane region" description="Helical" evidence="1">
    <location>
        <begin position="12"/>
        <end position="39"/>
    </location>
</feature>
<accession>A0A7W7IPT8</accession>
<evidence type="ECO:0000259" key="2">
    <source>
        <dbReference type="Pfam" id="PF07811"/>
    </source>
</evidence>
<proteinExistence type="predicted"/>
<keyword evidence="4" id="KW-1185">Reference proteome</keyword>
<dbReference type="AlphaFoldDB" id="A0A7W7IPT8"/>